<dbReference type="EMBL" id="QTSX02001583">
    <property type="protein sequence ID" value="KAJ9080247.1"/>
    <property type="molecule type" value="Genomic_DNA"/>
</dbReference>
<keyword evidence="2" id="KW-1185">Reference proteome</keyword>
<sequence>MKPKLQSTPRGRELESAQRTGSQTTQRDENTYLVKFQTILSSTQILLPPLKERLITNSVGNSRNMGSSCQDSVYGNGLLRE</sequence>
<evidence type="ECO:0000313" key="1">
    <source>
        <dbReference type="EMBL" id="KAJ9080247.1"/>
    </source>
</evidence>
<name>A0ACC2U0F0_9FUNG</name>
<proteinExistence type="predicted"/>
<protein>
    <submittedName>
        <fullName evidence="1">Uncharacterized protein</fullName>
    </submittedName>
</protein>
<reference evidence="1" key="1">
    <citation type="submission" date="2022-04" db="EMBL/GenBank/DDBJ databases">
        <title>Genome of the entomopathogenic fungus Entomophthora muscae.</title>
        <authorList>
            <person name="Elya C."/>
            <person name="Lovett B.R."/>
            <person name="Lee E."/>
            <person name="Macias A.M."/>
            <person name="Hajek A.E."/>
            <person name="De Bivort B.L."/>
            <person name="Kasson M.T."/>
            <person name="De Fine Licht H.H."/>
            <person name="Stajich J.E."/>
        </authorList>
    </citation>
    <scope>NUCLEOTIDE SEQUENCE</scope>
    <source>
        <strain evidence="1">Berkeley</strain>
    </source>
</reference>
<accession>A0ACC2U0F0</accession>
<gene>
    <name evidence="1" type="ORF">DSO57_1027091</name>
</gene>
<evidence type="ECO:0000313" key="2">
    <source>
        <dbReference type="Proteomes" id="UP001165960"/>
    </source>
</evidence>
<organism evidence="1 2">
    <name type="scientific">Entomophthora muscae</name>
    <dbReference type="NCBI Taxonomy" id="34485"/>
    <lineage>
        <taxon>Eukaryota</taxon>
        <taxon>Fungi</taxon>
        <taxon>Fungi incertae sedis</taxon>
        <taxon>Zoopagomycota</taxon>
        <taxon>Entomophthoromycotina</taxon>
        <taxon>Entomophthoromycetes</taxon>
        <taxon>Entomophthorales</taxon>
        <taxon>Entomophthoraceae</taxon>
        <taxon>Entomophthora</taxon>
    </lineage>
</organism>
<comment type="caution">
    <text evidence="1">The sequence shown here is derived from an EMBL/GenBank/DDBJ whole genome shotgun (WGS) entry which is preliminary data.</text>
</comment>
<dbReference type="Proteomes" id="UP001165960">
    <property type="component" value="Unassembled WGS sequence"/>
</dbReference>